<organism evidence="1 2">
    <name type="scientific">Oedothorax gibbosus</name>
    <dbReference type="NCBI Taxonomy" id="931172"/>
    <lineage>
        <taxon>Eukaryota</taxon>
        <taxon>Metazoa</taxon>
        <taxon>Ecdysozoa</taxon>
        <taxon>Arthropoda</taxon>
        <taxon>Chelicerata</taxon>
        <taxon>Arachnida</taxon>
        <taxon>Araneae</taxon>
        <taxon>Araneomorphae</taxon>
        <taxon>Entelegynae</taxon>
        <taxon>Araneoidea</taxon>
        <taxon>Linyphiidae</taxon>
        <taxon>Erigoninae</taxon>
        <taxon>Oedothorax</taxon>
    </lineage>
</organism>
<reference evidence="1 2" key="1">
    <citation type="journal article" date="2022" name="Nat. Ecol. Evol.">
        <title>A masculinizing supergene underlies an exaggerated male reproductive morph in a spider.</title>
        <authorList>
            <person name="Hendrickx F."/>
            <person name="De Corte Z."/>
            <person name="Sonet G."/>
            <person name="Van Belleghem S.M."/>
            <person name="Kostlbacher S."/>
            <person name="Vangestel C."/>
        </authorList>
    </citation>
    <scope>NUCLEOTIDE SEQUENCE [LARGE SCALE GENOMIC DNA]</scope>
    <source>
        <strain evidence="1">W744_W776</strain>
    </source>
</reference>
<proteinExistence type="predicted"/>
<dbReference type="EMBL" id="JAFNEN010001739">
    <property type="protein sequence ID" value="KAG8173462.1"/>
    <property type="molecule type" value="Genomic_DNA"/>
</dbReference>
<dbReference type="Proteomes" id="UP000827092">
    <property type="component" value="Unassembled WGS sequence"/>
</dbReference>
<gene>
    <name evidence="1" type="ORF">JTE90_008872</name>
</gene>
<feature type="non-terminal residue" evidence="1">
    <location>
        <position position="12"/>
    </location>
</feature>
<evidence type="ECO:0000313" key="1">
    <source>
        <dbReference type="EMBL" id="KAG8173462.1"/>
    </source>
</evidence>
<evidence type="ECO:0000313" key="2">
    <source>
        <dbReference type="Proteomes" id="UP000827092"/>
    </source>
</evidence>
<accession>A0AAV6TPD9</accession>
<comment type="caution">
    <text evidence="1">The sequence shown here is derived from an EMBL/GenBank/DDBJ whole genome shotgun (WGS) entry which is preliminary data.</text>
</comment>
<protein>
    <submittedName>
        <fullName evidence="1">Uncharacterized protein</fullName>
    </submittedName>
</protein>
<sequence>MAFKDECARGMI</sequence>
<name>A0AAV6TPD9_9ARAC</name>
<keyword evidence="2" id="KW-1185">Reference proteome</keyword>